<evidence type="ECO:0000313" key="2">
    <source>
        <dbReference type="EMBL" id="AKI79492.1"/>
    </source>
</evidence>
<evidence type="ECO:0000313" key="3">
    <source>
        <dbReference type="Proteomes" id="UP000241474"/>
    </source>
</evidence>
<sequence>MVSGPLNVVRLEGNFYGIKKVLYLFMDYHADVSDQTQCENIFSEDVQKYFAKTFYKLNDSNKIYDFFLEVFPTEIAQDIYSDDVPEIDHKEMYIEEVVKLFKKLFRYDPKKNRVLMNNITKNIRLHYIDIRDYYKNNVHNRTADMNIIARNFMVKGNIKVSQLNKIIKLMKIIRNHLEEIVEILEYSPKNNKSQRSKIIKTRDYDDLDIQTIEYLARKIKSTYKYQDVKKIMNMLLQQSIDNFKSTIKNIDESIKIFTNYAKQISESTDKLVKDPNTSYVYVYGLSPYTIRNMIVDIANRVDKIMDEQLIEFFARFTDIFFLRRFLDKDYITNGIIYTGALHSNTYINVLVKYFDFKVTHFSYSKISNPQLLTSEIKKRSLMEIQELILPNSFGQCSDMNSFPKEFQ</sequence>
<organismHost>
    <name type="scientific">Acanthamoeba polyphaga</name>
    <name type="common">Amoeba</name>
    <dbReference type="NCBI Taxonomy" id="5757"/>
</organismHost>
<accession>A0A0G2Y6Q7</accession>
<reference evidence="2 3" key="1">
    <citation type="submission" date="2014-10" db="EMBL/GenBank/DDBJ databases">
        <title>Pan-genome analysis of Brazilian lineage A amoebal mimiviruses.</title>
        <authorList>
            <person name="Assis F.L."/>
            <person name="Abrahao J.S."/>
            <person name="Kroon E.G."/>
            <person name="Dornas F.P."/>
            <person name="Andrade K.R."/>
            <person name="Borato P.V.M."/>
            <person name="Pilotto M.R."/>
            <person name="Benamar S."/>
            <person name="LaScola B."/>
            <person name="Colson P."/>
        </authorList>
    </citation>
    <scope>NUCLEOTIDE SEQUENCE [LARGE SCALE GENOMIC DNA]</scope>
    <source>
        <strain evidence="2 3">Oyster</strain>
    </source>
</reference>
<protein>
    <submittedName>
        <fullName evidence="2">Uncharacterized protein</fullName>
    </submittedName>
</protein>
<dbReference type="Pfam" id="PF19165">
    <property type="entry name" value="DUF5847"/>
    <property type="match status" value="1"/>
</dbReference>
<evidence type="ECO:0000256" key="1">
    <source>
        <dbReference type="ARBA" id="ARBA00023598"/>
    </source>
</evidence>
<name>A0A0G2Y6Q7_MIMIV</name>
<comment type="similarity">
    <text evidence="1">Belongs to the mimivirus R160 family.</text>
</comment>
<dbReference type="InterPro" id="IPR043885">
    <property type="entry name" value="DUF5847"/>
</dbReference>
<organism evidence="2 3">
    <name type="scientific">Acanthamoeba polyphaga mimivirus</name>
    <name type="common">APMV</name>
    <dbReference type="NCBI Taxonomy" id="212035"/>
    <lineage>
        <taxon>Viruses</taxon>
        <taxon>Varidnaviria</taxon>
        <taxon>Bamfordvirae</taxon>
        <taxon>Nucleocytoviricota</taxon>
        <taxon>Megaviricetes</taxon>
        <taxon>Imitervirales</taxon>
        <taxon>Mimiviridae</taxon>
        <taxon>Megamimivirinae</taxon>
        <taxon>Mimivirus</taxon>
        <taxon>Mimivirus bradfordmassiliense</taxon>
    </lineage>
</organism>
<dbReference type="Proteomes" id="UP000241474">
    <property type="component" value="Segment"/>
</dbReference>
<proteinExistence type="inferred from homology"/>
<dbReference type="EMBL" id="KM982401">
    <property type="protein sequence ID" value="AKI79492.1"/>
    <property type="molecule type" value="Genomic_DNA"/>
</dbReference>